<dbReference type="InterPro" id="IPR020846">
    <property type="entry name" value="MFS_dom"/>
</dbReference>
<evidence type="ECO:0000256" key="1">
    <source>
        <dbReference type="ARBA" id="ARBA00004651"/>
    </source>
</evidence>
<dbReference type="InterPro" id="IPR036259">
    <property type="entry name" value="MFS_trans_sf"/>
</dbReference>
<feature type="transmembrane region" description="Helical" evidence="5">
    <location>
        <begin position="65"/>
        <end position="83"/>
    </location>
</feature>
<feature type="transmembrane region" description="Helical" evidence="5">
    <location>
        <begin position="95"/>
        <end position="114"/>
    </location>
</feature>
<evidence type="ECO:0000256" key="2">
    <source>
        <dbReference type="ARBA" id="ARBA00022692"/>
    </source>
</evidence>
<accession>A0A6N7KW40</accession>
<feature type="transmembrane region" description="Helical" evidence="5">
    <location>
        <begin position="164"/>
        <end position="182"/>
    </location>
</feature>
<dbReference type="Gene3D" id="1.20.1250.20">
    <property type="entry name" value="MFS general substrate transporter like domains"/>
    <property type="match status" value="1"/>
</dbReference>
<evidence type="ECO:0000259" key="6">
    <source>
        <dbReference type="PROSITE" id="PS50850"/>
    </source>
</evidence>
<evidence type="ECO:0000313" key="8">
    <source>
        <dbReference type="Proteomes" id="UP000450000"/>
    </source>
</evidence>
<sequence>MSGITMVGAPSGEGADPPMSRRHVVIAAVGCFATLLLGLLDQNIVSAVSWTMVKDLDPLHGVDRLPWLLTAYTLADCVVLPLYGKLADVYGAKRIYLLSLGIFLTGSILCGLAQNMGQLIAFRAVQGVGGGGLMSVTMVVLGLLVRPGRGGGDEDSGKAGMGGIMVGLGIVLGPAAGGLIAHHLNWRWVFYINVPLGIAAFVTSALLVRLPVTPVRRRIDFLGAGLIAAAASALLMISQWGGKDYAWTSPTIEGLGIAAVVLLAAFLWRQTTAPEPIFTLALLRNPVFRIMVPLGFFGGIGLAGSVAYLAGYLQEARGMTPTGAGLLFLPMAIGMIIVGLLSGKAMVAMAGRYRYQLLAGHLLVAGAMLVFSDLRTGTSLWFLGFGLFLLGLGLGLCLGIGLMITQSAVEPENLGVATTSVRFAQQLGASAGLALFGTVLNRELAAKLSSAAGAADANGRLNTAALPALSPEQRLAALEAIVSSTHTVFAIAACVMVVPAVLSMFLRERPGPSGRVPRQRS</sequence>
<feature type="transmembrane region" description="Helical" evidence="5">
    <location>
        <begin position="247"/>
        <end position="268"/>
    </location>
</feature>
<feature type="transmembrane region" description="Helical" evidence="5">
    <location>
        <begin position="288"/>
        <end position="311"/>
    </location>
</feature>
<dbReference type="GO" id="GO:0022857">
    <property type="term" value="F:transmembrane transporter activity"/>
    <property type="evidence" value="ECO:0007669"/>
    <property type="project" value="InterPro"/>
</dbReference>
<evidence type="ECO:0000256" key="3">
    <source>
        <dbReference type="ARBA" id="ARBA00022989"/>
    </source>
</evidence>
<comment type="subcellular location">
    <subcellularLocation>
        <location evidence="1">Cell membrane</location>
        <topology evidence="1">Multi-pass membrane protein</topology>
    </subcellularLocation>
</comment>
<dbReference type="GO" id="GO:0005886">
    <property type="term" value="C:plasma membrane"/>
    <property type="evidence" value="ECO:0007669"/>
    <property type="project" value="UniProtKB-SubCell"/>
</dbReference>
<gene>
    <name evidence="7" type="ORF">F7Q99_27230</name>
</gene>
<dbReference type="RefSeq" id="WP_153465586.1">
    <property type="nucleotide sequence ID" value="NZ_WBOF01000001.1"/>
</dbReference>
<dbReference type="PANTHER" id="PTHR23501">
    <property type="entry name" value="MAJOR FACILITATOR SUPERFAMILY"/>
    <property type="match status" value="1"/>
</dbReference>
<feature type="transmembrane region" description="Helical" evidence="5">
    <location>
        <begin position="120"/>
        <end position="144"/>
    </location>
</feature>
<keyword evidence="3 5" id="KW-1133">Transmembrane helix</keyword>
<keyword evidence="2 5" id="KW-0812">Transmembrane</keyword>
<comment type="caution">
    <text evidence="7">The sequence shown here is derived from an EMBL/GenBank/DDBJ whole genome shotgun (WGS) entry which is preliminary data.</text>
</comment>
<dbReference type="AlphaFoldDB" id="A0A6N7KW40"/>
<feature type="transmembrane region" description="Helical" evidence="5">
    <location>
        <begin position="323"/>
        <end position="343"/>
    </location>
</feature>
<feature type="transmembrane region" description="Helical" evidence="5">
    <location>
        <begin position="188"/>
        <end position="209"/>
    </location>
</feature>
<protein>
    <submittedName>
        <fullName evidence="7">MFS transporter</fullName>
    </submittedName>
</protein>
<dbReference type="Gene3D" id="1.20.1720.10">
    <property type="entry name" value="Multidrug resistance protein D"/>
    <property type="match status" value="1"/>
</dbReference>
<dbReference type="Proteomes" id="UP000450000">
    <property type="component" value="Unassembled WGS sequence"/>
</dbReference>
<feature type="transmembrane region" description="Helical" evidence="5">
    <location>
        <begin position="355"/>
        <end position="374"/>
    </location>
</feature>
<dbReference type="PROSITE" id="PS50850">
    <property type="entry name" value="MFS"/>
    <property type="match status" value="1"/>
</dbReference>
<feature type="transmembrane region" description="Helical" evidence="5">
    <location>
        <begin position="488"/>
        <end position="506"/>
    </location>
</feature>
<feature type="transmembrane region" description="Helical" evidence="5">
    <location>
        <begin position="221"/>
        <end position="241"/>
    </location>
</feature>
<name>A0A6N7KW40_9ACTN</name>
<evidence type="ECO:0000256" key="5">
    <source>
        <dbReference type="SAM" id="Phobius"/>
    </source>
</evidence>
<dbReference type="Pfam" id="PF07690">
    <property type="entry name" value="MFS_1"/>
    <property type="match status" value="1"/>
</dbReference>
<dbReference type="OrthoDB" id="4056095at2"/>
<keyword evidence="4 5" id="KW-0472">Membrane</keyword>
<feature type="domain" description="Major facilitator superfamily (MFS) profile" evidence="6">
    <location>
        <begin position="27"/>
        <end position="511"/>
    </location>
</feature>
<keyword evidence="8" id="KW-1185">Reference proteome</keyword>
<dbReference type="PANTHER" id="PTHR23501:SF197">
    <property type="entry name" value="COMD"/>
    <property type="match status" value="1"/>
</dbReference>
<dbReference type="SUPFAM" id="SSF103473">
    <property type="entry name" value="MFS general substrate transporter"/>
    <property type="match status" value="1"/>
</dbReference>
<organism evidence="7 8">
    <name type="scientific">Streptomyces kaniharaensis</name>
    <dbReference type="NCBI Taxonomy" id="212423"/>
    <lineage>
        <taxon>Bacteria</taxon>
        <taxon>Bacillati</taxon>
        <taxon>Actinomycetota</taxon>
        <taxon>Actinomycetes</taxon>
        <taxon>Kitasatosporales</taxon>
        <taxon>Streptomycetaceae</taxon>
        <taxon>Streptomyces</taxon>
    </lineage>
</organism>
<dbReference type="InterPro" id="IPR011701">
    <property type="entry name" value="MFS"/>
</dbReference>
<feature type="transmembrane region" description="Helical" evidence="5">
    <location>
        <begin position="24"/>
        <end position="45"/>
    </location>
</feature>
<proteinExistence type="predicted"/>
<dbReference type="EMBL" id="WBOF01000001">
    <property type="protein sequence ID" value="MQS15856.1"/>
    <property type="molecule type" value="Genomic_DNA"/>
</dbReference>
<dbReference type="PRINTS" id="PR01035">
    <property type="entry name" value="TCRTETA"/>
</dbReference>
<feature type="transmembrane region" description="Helical" evidence="5">
    <location>
        <begin position="380"/>
        <end position="404"/>
    </location>
</feature>
<evidence type="ECO:0000313" key="7">
    <source>
        <dbReference type="EMBL" id="MQS15856.1"/>
    </source>
</evidence>
<evidence type="ECO:0000256" key="4">
    <source>
        <dbReference type="ARBA" id="ARBA00023136"/>
    </source>
</evidence>
<reference evidence="7 8" key="1">
    <citation type="submission" date="2019-09" db="EMBL/GenBank/DDBJ databases">
        <title>Genome Sequences of Streptomyces kaniharaensis ATCC 21070.</title>
        <authorList>
            <person name="Zhu W."/>
            <person name="De Crecy-Lagard V."/>
            <person name="Richards N.G."/>
        </authorList>
    </citation>
    <scope>NUCLEOTIDE SEQUENCE [LARGE SCALE GENOMIC DNA]</scope>
    <source>
        <strain evidence="7 8">SF-557</strain>
    </source>
</reference>
<dbReference type="InterPro" id="IPR001958">
    <property type="entry name" value="Tet-R_TetA/multi-R_MdtG-like"/>
</dbReference>